<organism evidence="4 5">
    <name type="scientific">Chelatococcus sambhunathii</name>
    <dbReference type="NCBI Taxonomy" id="363953"/>
    <lineage>
        <taxon>Bacteria</taxon>
        <taxon>Pseudomonadati</taxon>
        <taxon>Pseudomonadota</taxon>
        <taxon>Alphaproteobacteria</taxon>
        <taxon>Hyphomicrobiales</taxon>
        <taxon>Chelatococcaceae</taxon>
        <taxon>Chelatococcus</taxon>
    </lineage>
</organism>
<dbReference type="PANTHER" id="PTHR33643">
    <property type="entry name" value="UREASE ACCESSORY PROTEIN D"/>
    <property type="match status" value="1"/>
</dbReference>
<evidence type="ECO:0000313" key="4">
    <source>
        <dbReference type="EMBL" id="MDR4307918.1"/>
    </source>
</evidence>
<dbReference type="Pfam" id="PF01774">
    <property type="entry name" value="UreD"/>
    <property type="match status" value="1"/>
</dbReference>
<protein>
    <recommendedName>
        <fullName evidence="3">Urease accessory protein UreD</fullName>
    </recommendedName>
</protein>
<comment type="similarity">
    <text evidence="1 3">Belongs to the UreD family.</text>
</comment>
<evidence type="ECO:0000256" key="3">
    <source>
        <dbReference type="HAMAP-Rule" id="MF_01384"/>
    </source>
</evidence>
<keyword evidence="3" id="KW-0996">Nickel insertion</keyword>
<name>A0ABU1DIT1_9HYPH</name>
<dbReference type="InterPro" id="IPR002669">
    <property type="entry name" value="UreD"/>
</dbReference>
<reference evidence="4" key="1">
    <citation type="submission" date="2020-10" db="EMBL/GenBank/DDBJ databases">
        <authorList>
            <person name="Abbas A."/>
            <person name="Razzaq R."/>
            <person name="Waqas M."/>
            <person name="Abbas N."/>
            <person name="Nielsen T.K."/>
            <person name="Hansen L.H."/>
            <person name="Hussain S."/>
            <person name="Shahid M."/>
        </authorList>
    </citation>
    <scope>NUCLEOTIDE SEQUENCE</scope>
    <source>
        <strain evidence="4">S14</strain>
    </source>
</reference>
<keyword evidence="2 3" id="KW-0143">Chaperone</keyword>
<comment type="subunit">
    <text evidence="3">UreD, UreF and UreG form a complex that acts as a GTP-hydrolysis-dependent molecular chaperone, activating the urease apoprotein by helping to assemble the nickel containing metallocenter of UreC. The UreE protein probably delivers the nickel.</text>
</comment>
<sequence>MSATACISEAAAPRRQRAEGRIAVRVEALGGVSRVVRVAESGSSRLRLPRSAYGLDGVLLNIAGGIACGDRMEVAADVGAGAGIALPTPGAERIYRSDGLSAEIVTRLTAGPGARLAWVPQETILFDRARLVRRLDAEIAADARLTVYEGVSFGRQARGETVSEGLLEDRWRVKRDGKLVFAETLRLDGPVHEMLGRKTVAAGMTSLATVLHVTPSAEAHVDAVRQALAAHDVEAGVTAWNGMLVARILSASAERLRDAARAALPILLGRPLPRVWTC</sequence>
<comment type="function">
    <text evidence="3">Required for maturation of urease via the functional incorporation of the urease nickel metallocenter.</text>
</comment>
<dbReference type="RefSeq" id="WP_309393222.1">
    <property type="nucleotide sequence ID" value="NZ_JADBEO010000035.1"/>
</dbReference>
<comment type="caution">
    <text evidence="4">The sequence shown here is derived from an EMBL/GenBank/DDBJ whole genome shotgun (WGS) entry which is preliminary data.</text>
</comment>
<dbReference type="EMBL" id="JADBEO010000035">
    <property type="protein sequence ID" value="MDR4307918.1"/>
    <property type="molecule type" value="Genomic_DNA"/>
</dbReference>
<dbReference type="PANTHER" id="PTHR33643:SF1">
    <property type="entry name" value="UREASE ACCESSORY PROTEIN D"/>
    <property type="match status" value="1"/>
</dbReference>
<proteinExistence type="inferred from homology"/>
<dbReference type="Proteomes" id="UP001181622">
    <property type="component" value="Unassembled WGS sequence"/>
</dbReference>
<gene>
    <name evidence="3" type="primary">ureD</name>
    <name evidence="4" type="ORF">IHQ68_14950</name>
</gene>
<keyword evidence="5" id="KW-1185">Reference proteome</keyword>
<keyword evidence="3" id="KW-0963">Cytoplasm</keyword>
<dbReference type="HAMAP" id="MF_01384">
    <property type="entry name" value="UreD"/>
    <property type="match status" value="1"/>
</dbReference>
<evidence type="ECO:0000256" key="2">
    <source>
        <dbReference type="ARBA" id="ARBA00023186"/>
    </source>
</evidence>
<evidence type="ECO:0000313" key="5">
    <source>
        <dbReference type="Proteomes" id="UP001181622"/>
    </source>
</evidence>
<accession>A0ABU1DIT1</accession>
<comment type="subcellular location">
    <subcellularLocation>
        <location evidence="3">Cytoplasm</location>
    </subcellularLocation>
</comment>
<evidence type="ECO:0000256" key="1">
    <source>
        <dbReference type="ARBA" id="ARBA00007177"/>
    </source>
</evidence>